<keyword evidence="2" id="KW-0175">Coiled coil</keyword>
<dbReference type="Gene3D" id="1.20.1600.10">
    <property type="entry name" value="Outer membrane efflux proteins (OEP)"/>
    <property type="match status" value="1"/>
</dbReference>
<name>A0ABP9CGA2_9SPHI</name>
<evidence type="ECO:0000256" key="2">
    <source>
        <dbReference type="SAM" id="Coils"/>
    </source>
</evidence>
<proteinExistence type="inferred from homology"/>
<organism evidence="3 4">
    <name type="scientific">Olivibacter ginsenosidimutans</name>
    <dbReference type="NCBI Taxonomy" id="1176537"/>
    <lineage>
        <taxon>Bacteria</taxon>
        <taxon>Pseudomonadati</taxon>
        <taxon>Bacteroidota</taxon>
        <taxon>Sphingobacteriia</taxon>
        <taxon>Sphingobacteriales</taxon>
        <taxon>Sphingobacteriaceae</taxon>
        <taxon>Olivibacter</taxon>
    </lineage>
</organism>
<evidence type="ECO:0000313" key="4">
    <source>
        <dbReference type="Proteomes" id="UP001501411"/>
    </source>
</evidence>
<protein>
    <submittedName>
        <fullName evidence="3">TolC family protein</fullName>
    </submittedName>
</protein>
<dbReference type="Proteomes" id="UP001501411">
    <property type="component" value="Unassembled WGS sequence"/>
</dbReference>
<feature type="coiled-coil region" evidence="2">
    <location>
        <begin position="320"/>
        <end position="351"/>
    </location>
</feature>
<reference evidence="4" key="1">
    <citation type="journal article" date="2019" name="Int. J. Syst. Evol. Microbiol.">
        <title>The Global Catalogue of Microorganisms (GCM) 10K type strain sequencing project: providing services to taxonomists for standard genome sequencing and annotation.</title>
        <authorList>
            <consortium name="The Broad Institute Genomics Platform"/>
            <consortium name="The Broad Institute Genome Sequencing Center for Infectious Disease"/>
            <person name="Wu L."/>
            <person name="Ma J."/>
        </authorList>
    </citation>
    <scope>NUCLEOTIDE SEQUENCE [LARGE SCALE GENOMIC DNA]</scope>
    <source>
        <strain evidence="4">JCM 18200</strain>
    </source>
</reference>
<evidence type="ECO:0000313" key="3">
    <source>
        <dbReference type="EMBL" id="GAA4807540.1"/>
    </source>
</evidence>
<comment type="caution">
    <text evidence="3">The sequence shown here is derived from an EMBL/GenBank/DDBJ whole genome shotgun (WGS) entry which is preliminary data.</text>
</comment>
<dbReference type="InterPro" id="IPR003423">
    <property type="entry name" value="OMP_efflux"/>
</dbReference>
<accession>A0ABP9CGA2</accession>
<dbReference type="PANTHER" id="PTHR30203">
    <property type="entry name" value="OUTER MEMBRANE CATION EFFLUX PROTEIN"/>
    <property type="match status" value="1"/>
</dbReference>
<dbReference type="PANTHER" id="PTHR30203:SF23">
    <property type="entry name" value="OUTER MEMBRANE EFFLUX PROTEIN"/>
    <property type="match status" value="1"/>
</dbReference>
<dbReference type="SUPFAM" id="SSF56954">
    <property type="entry name" value="Outer membrane efflux proteins (OEP)"/>
    <property type="match status" value="1"/>
</dbReference>
<dbReference type="EMBL" id="BAABIQ010000044">
    <property type="protein sequence ID" value="GAA4807540.1"/>
    <property type="molecule type" value="Genomic_DNA"/>
</dbReference>
<keyword evidence="4" id="KW-1185">Reference proteome</keyword>
<dbReference type="InterPro" id="IPR010131">
    <property type="entry name" value="MdtP/NodT-like"/>
</dbReference>
<comment type="similarity">
    <text evidence="1">Belongs to the outer membrane factor (OMF) (TC 1.B.17) family.</text>
</comment>
<evidence type="ECO:0000256" key="1">
    <source>
        <dbReference type="ARBA" id="ARBA00007613"/>
    </source>
</evidence>
<gene>
    <name evidence="3" type="ORF">GCM10023231_40940</name>
</gene>
<dbReference type="Pfam" id="PF02321">
    <property type="entry name" value="OEP"/>
    <property type="match status" value="1"/>
</dbReference>
<dbReference type="RefSeq" id="WP_345235056.1">
    <property type="nucleotide sequence ID" value="NZ_BAABIQ010000044.1"/>
</dbReference>
<sequence length="429" mass="48926">MESLVNVNNICFARYIGIMGLLLTSHFNALAQDSLRLSLAQAEQLFIAQNLSLLAQQYHIDLAKASVIQAKLFNNPTLQFTLNAYNPENRRFFDTGKGTGQYVVDIQQLIRLAGKRNKEVALAETDVMMEESRFFDLLRSLRFSLRSDFYQSYFLQHTLAGYVRQINNLERLHSTYQQLLAKGVVTLKDAARIKTMLYARKAEYTSLQGQLLDVNAELQLLIHNNKAWIIPIIDTTRDSHLGQYALADLLDSAMANRQDLRLAQQSKHYSDQNYALQKAMAIPDLTIGAEFDKRGSSFDNATLLSVAIDLPFFNRNQGNIKAAKLTIAQAKTELEQQQEKVENEVQNAYAKAIQADKLVQAIEPHFMEQLEHLLQSVTDNFQNKNISLLEFVDFYDSYKDNMVQLNQLQNEKMQALEALQFAVGTTIFY</sequence>